<name>A0A0C3JF36_PISTI</name>
<reference evidence="2" key="2">
    <citation type="submission" date="2015-01" db="EMBL/GenBank/DDBJ databases">
        <title>Evolutionary Origins and Diversification of the Mycorrhizal Mutualists.</title>
        <authorList>
            <consortium name="DOE Joint Genome Institute"/>
            <consortium name="Mycorrhizal Genomics Consortium"/>
            <person name="Kohler A."/>
            <person name="Kuo A."/>
            <person name="Nagy L.G."/>
            <person name="Floudas D."/>
            <person name="Copeland A."/>
            <person name="Barry K.W."/>
            <person name="Cichocki N."/>
            <person name="Veneault-Fourrey C."/>
            <person name="LaButti K."/>
            <person name="Lindquist E.A."/>
            <person name="Lipzen A."/>
            <person name="Lundell T."/>
            <person name="Morin E."/>
            <person name="Murat C."/>
            <person name="Riley R."/>
            <person name="Ohm R."/>
            <person name="Sun H."/>
            <person name="Tunlid A."/>
            <person name="Henrissat B."/>
            <person name="Grigoriev I.V."/>
            <person name="Hibbett D.S."/>
            <person name="Martin F."/>
        </authorList>
    </citation>
    <scope>NUCLEOTIDE SEQUENCE [LARGE SCALE GENOMIC DNA]</scope>
    <source>
        <strain evidence="2">Marx 270</strain>
    </source>
</reference>
<dbReference type="Proteomes" id="UP000054217">
    <property type="component" value="Unassembled WGS sequence"/>
</dbReference>
<gene>
    <name evidence="1" type="ORF">M404DRAFT_997836</name>
</gene>
<evidence type="ECO:0000313" key="1">
    <source>
        <dbReference type="EMBL" id="KIO07693.1"/>
    </source>
</evidence>
<dbReference type="HOGENOM" id="CLU_2622974_0_0_1"/>
<dbReference type="AlphaFoldDB" id="A0A0C3JF36"/>
<evidence type="ECO:0000313" key="2">
    <source>
        <dbReference type="Proteomes" id="UP000054217"/>
    </source>
</evidence>
<organism evidence="1 2">
    <name type="scientific">Pisolithus tinctorius Marx 270</name>
    <dbReference type="NCBI Taxonomy" id="870435"/>
    <lineage>
        <taxon>Eukaryota</taxon>
        <taxon>Fungi</taxon>
        <taxon>Dikarya</taxon>
        <taxon>Basidiomycota</taxon>
        <taxon>Agaricomycotina</taxon>
        <taxon>Agaricomycetes</taxon>
        <taxon>Agaricomycetidae</taxon>
        <taxon>Boletales</taxon>
        <taxon>Sclerodermatineae</taxon>
        <taxon>Pisolithaceae</taxon>
        <taxon>Pisolithus</taxon>
    </lineage>
</organism>
<sequence>MTESGDGGGGICKDSKAGRSIVSVARKSTPNLRKQAAHPSPSPLTFLQTSFPGGQTYSIYMTSRATNCLANKRNQPCI</sequence>
<dbReference type="EMBL" id="KN831959">
    <property type="protein sequence ID" value="KIO07693.1"/>
    <property type="molecule type" value="Genomic_DNA"/>
</dbReference>
<protein>
    <submittedName>
        <fullName evidence="1">Uncharacterized protein</fullName>
    </submittedName>
</protein>
<accession>A0A0C3JF36</accession>
<proteinExistence type="predicted"/>
<keyword evidence="2" id="KW-1185">Reference proteome</keyword>
<reference evidence="1 2" key="1">
    <citation type="submission" date="2014-04" db="EMBL/GenBank/DDBJ databases">
        <authorList>
            <consortium name="DOE Joint Genome Institute"/>
            <person name="Kuo A."/>
            <person name="Kohler A."/>
            <person name="Costa M.D."/>
            <person name="Nagy L.G."/>
            <person name="Floudas D."/>
            <person name="Copeland A."/>
            <person name="Barry K.W."/>
            <person name="Cichocki N."/>
            <person name="Veneault-Fourrey C."/>
            <person name="LaButti K."/>
            <person name="Lindquist E.A."/>
            <person name="Lipzen A."/>
            <person name="Lundell T."/>
            <person name="Morin E."/>
            <person name="Murat C."/>
            <person name="Sun H."/>
            <person name="Tunlid A."/>
            <person name="Henrissat B."/>
            <person name="Grigoriev I.V."/>
            <person name="Hibbett D.S."/>
            <person name="Martin F."/>
            <person name="Nordberg H.P."/>
            <person name="Cantor M.N."/>
            <person name="Hua S.X."/>
        </authorList>
    </citation>
    <scope>NUCLEOTIDE SEQUENCE [LARGE SCALE GENOMIC DNA]</scope>
    <source>
        <strain evidence="1 2">Marx 270</strain>
    </source>
</reference>
<dbReference type="InParanoid" id="A0A0C3JF36"/>